<gene>
    <name evidence="2" type="ORF">ELD05_11795</name>
</gene>
<feature type="transmembrane region" description="Helical" evidence="1">
    <location>
        <begin position="26"/>
        <end position="46"/>
    </location>
</feature>
<reference evidence="2 3" key="1">
    <citation type="submission" date="2018-12" db="EMBL/GenBank/DDBJ databases">
        <title>Genome sequence from the cellulolytic species, Caldicellulosiruptor changbaiensis.</title>
        <authorList>
            <person name="Blumer-Schuette S.E."/>
            <person name="Mendoza C."/>
        </authorList>
    </citation>
    <scope>NUCLEOTIDE SEQUENCE [LARGE SCALE GENOMIC DNA]</scope>
    <source>
        <strain evidence="2 3">CBS-Z</strain>
    </source>
</reference>
<feature type="transmembrane region" description="Helical" evidence="1">
    <location>
        <begin position="154"/>
        <end position="180"/>
    </location>
</feature>
<dbReference type="EMBL" id="CP034791">
    <property type="protein sequence ID" value="AZT91251.1"/>
    <property type="molecule type" value="Genomic_DNA"/>
</dbReference>
<proteinExistence type="predicted"/>
<name>A0A3T0D7V1_9FIRM</name>
<keyword evidence="3" id="KW-1185">Reference proteome</keyword>
<protein>
    <submittedName>
        <fullName evidence="2">Uncharacterized protein</fullName>
    </submittedName>
</protein>
<evidence type="ECO:0000313" key="3">
    <source>
        <dbReference type="Proteomes" id="UP000282930"/>
    </source>
</evidence>
<feature type="transmembrane region" description="Helical" evidence="1">
    <location>
        <begin position="118"/>
        <end position="134"/>
    </location>
</feature>
<dbReference type="RefSeq" id="WP_127352583.1">
    <property type="nucleotide sequence ID" value="NZ_CP034791.1"/>
</dbReference>
<dbReference type="AlphaFoldDB" id="A0A3T0D7V1"/>
<evidence type="ECO:0000313" key="2">
    <source>
        <dbReference type="EMBL" id="AZT91251.1"/>
    </source>
</evidence>
<organism evidence="2 3">
    <name type="scientific">Caldicellulosiruptor changbaiensis</name>
    <dbReference type="NCBI Taxonomy" id="1222016"/>
    <lineage>
        <taxon>Bacteria</taxon>
        <taxon>Bacillati</taxon>
        <taxon>Bacillota</taxon>
        <taxon>Bacillota incertae sedis</taxon>
        <taxon>Caldicellulosiruptorales</taxon>
        <taxon>Caldicellulosiruptoraceae</taxon>
        <taxon>Caldicellulosiruptor</taxon>
    </lineage>
</organism>
<sequence length="182" mass="20850">MERNQKLFEPVLGNYESKRIYRSQNFWWVAILAGIIPLAAVCIGNLKTMGVSKKIINVFVLLAILFYAAEACVITYETITAIRERKTKEQIVDIRERLKKSNEIANEKRNDIKSYRKIIVRLFNVLYLLLYRILEKRQIVYYNAVKNGFYKSMAAVVFVGIIIQVGIGLAIGAVVAKLVWGS</sequence>
<accession>A0A3T0D7V1</accession>
<dbReference type="KEGG" id="ccha:ELD05_11795"/>
<dbReference type="Proteomes" id="UP000282930">
    <property type="component" value="Chromosome"/>
</dbReference>
<feature type="transmembrane region" description="Helical" evidence="1">
    <location>
        <begin position="58"/>
        <end position="79"/>
    </location>
</feature>
<keyword evidence="1" id="KW-1133">Transmembrane helix</keyword>
<keyword evidence="1" id="KW-0472">Membrane</keyword>
<keyword evidence="1" id="KW-0812">Transmembrane</keyword>
<evidence type="ECO:0000256" key="1">
    <source>
        <dbReference type="SAM" id="Phobius"/>
    </source>
</evidence>